<dbReference type="PANTHER" id="PTHR47236">
    <property type="entry name" value="GENE, 32742-RELATED-RELATED"/>
    <property type="match status" value="1"/>
</dbReference>
<evidence type="ECO:0000313" key="4">
    <source>
        <dbReference type="EMBL" id="KAL3763234.1"/>
    </source>
</evidence>
<feature type="transmembrane region" description="Helical" evidence="2">
    <location>
        <begin position="3192"/>
        <end position="3211"/>
    </location>
</feature>
<proteinExistence type="predicted"/>
<reference evidence="4 5" key="1">
    <citation type="submission" date="2024-10" db="EMBL/GenBank/DDBJ databases">
        <title>Updated reference genomes for cyclostephanoid diatoms.</title>
        <authorList>
            <person name="Roberts W.R."/>
            <person name="Alverson A.J."/>
        </authorList>
    </citation>
    <scope>NUCLEOTIDE SEQUENCE [LARGE SCALE GENOMIC DNA]</scope>
    <source>
        <strain evidence="4 5">AJA276-08</strain>
    </source>
</reference>
<dbReference type="InterPro" id="IPR014756">
    <property type="entry name" value="Ig_E-set"/>
</dbReference>
<feature type="transmembrane region" description="Helical" evidence="2">
    <location>
        <begin position="3501"/>
        <end position="3523"/>
    </location>
</feature>
<accession>A0ABD3MGQ1</accession>
<evidence type="ECO:0000256" key="1">
    <source>
        <dbReference type="SAM" id="MobiDB-lite"/>
    </source>
</evidence>
<keyword evidence="2" id="KW-1133">Transmembrane helix</keyword>
<feature type="transmembrane region" description="Helical" evidence="2">
    <location>
        <begin position="3049"/>
        <end position="3072"/>
    </location>
</feature>
<feature type="region of interest" description="Disordered" evidence="1">
    <location>
        <begin position="3634"/>
        <end position="3657"/>
    </location>
</feature>
<gene>
    <name evidence="4" type="ORF">ACHAW5_005501</name>
</gene>
<keyword evidence="2" id="KW-0472">Membrane</keyword>
<organism evidence="4 5">
    <name type="scientific">Stephanodiscus triporus</name>
    <dbReference type="NCBI Taxonomy" id="2934178"/>
    <lineage>
        <taxon>Eukaryota</taxon>
        <taxon>Sar</taxon>
        <taxon>Stramenopiles</taxon>
        <taxon>Ochrophyta</taxon>
        <taxon>Bacillariophyta</taxon>
        <taxon>Coscinodiscophyceae</taxon>
        <taxon>Thalassiosirophycidae</taxon>
        <taxon>Stephanodiscales</taxon>
        <taxon>Stephanodiscaceae</taxon>
        <taxon>Stephanodiscus</taxon>
    </lineage>
</organism>
<dbReference type="PANTHER" id="PTHR47236:SF4">
    <property type="entry name" value="GENE 9195-RELATED"/>
    <property type="match status" value="1"/>
</dbReference>
<dbReference type="CDD" id="cd00102">
    <property type="entry name" value="IPT"/>
    <property type="match status" value="4"/>
</dbReference>
<feature type="transmembrane region" description="Helical" evidence="2">
    <location>
        <begin position="3358"/>
        <end position="3375"/>
    </location>
</feature>
<dbReference type="SUPFAM" id="SSF81296">
    <property type="entry name" value="E set domains"/>
    <property type="match status" value="4"/>
</dbReference>
<dbReference type="EMBL" id="JALLAZ020001806">
    <property type="protein sequence ID" value="KAL3763234.1"/>
    <property type="molecule type" value="Genomic_DNA"/>
</dbReference>
<comment type="caution">
    <text evidence="4">The sequence shown here is derived from an EMBL/GenBank/DDBJ whole genome shotgun (WGS) entry which is preliminary data.</text>
</comment>
<keyword evidence="5" id="KW-1185">Reference proteome</keyword>
<evidence type="ECO:0000259" key="3">
    <source>
        <dbReference type="SMART" id="SM00429"/>
    </source>
</evidence>
<dbReference type="InterPro" id="IPR013783">
    <property type="entry name" value="Ig-like_fold"/>
</dbReference>
<dbReference type="Pfam" id="PF01833">
    <property type="entry name" value="TIG"/>
    <property type="match status" value="4"/>
</dbReference>
<dbReference type="SMART" id="SM00429">
    <property type="entry name" value="IPT"/>
    <property type="match status" value="3"/>
</dbReference>
<sequence length="4106" mass="458498">MPSGGLHGLGGSMYLRAGEATGVVSVRGSKRKALHLHPNHGPSSGGTRVVVKGITSGPIVRGQQALCKFGTQISHAIEVGSNGEFVVCSSPPRSTNGHAFSVPVDVSIAGHSNIFSGMQVVFRYDEEFSLSSLYPTSGLVVGGTKVKIHGGPFENRDEVRCRFGDQIVDATYHDVAEISCISPRLGWIEEVQRVSVFTMAANPEIQTISATVDDYINEVHICKTIGESDLADDDLRRGFRIVAPGGSFQYPLSHHTRWLHYNETADGMTEALNETGLFPYGFRVERAGPFPGRAYTWEIVLPKDESFDGETLHVVNTGGGAVKLTGTNASISCLLAQRGTKRLGGQFKLTFVNNGSVESSRPIYHNATNDEIKQALEELNGIDSVKVNSASLDFNMTGSGAFQWHVTFDSLKNAGDIPLLTAQYSDELFGSNAAIDVTETRKGSSHAIYRLEIPSQAARFSIYFDGIESKILSHNATGAEVAEAIETTGTRSIVVERFMDKYYFLDIMGYPLAGRLEARFFNCTDDDTSPSCHSDLQSAVIHVPDTATQLGGYFSLRYPSYTAACKKCSHYVTEPISAFSDSKQLELALKKLDLVDDTKVVITESDRFKEYKVAVQSGIVGRNRNFYIHFIQTKFNASPDRYDNLPFTTGFTGDVQLLEIIKHGLTGTPSRDDAYSDDYNALVTEVVKGNDLNHGGSVEVAVSINGGVDFSSQHILFEYKPLPIVQSITPAYGGIAGNTAIRVAGDNFCRKSARLCLFWDVGGSRSDGILVPISKYVFAETSVANKTVQQEDTSIAEVLCMTPASPLPRLVQVAVVSNEGVSTPEGSLQSRGALFRYHQDIKISRIYPHSSLVTGNVAVHVFGGPFFSNEGLFCTFGERSVPGVFLGPSQISCTTPPHAAGTYSFGVTQNGQDYTKSGHVFRYYLTCNVINISPTTGPSKRAGTDVKVYGENFVNSSSLQCRFGLLTVPAIFVRSSEIFCSAPPIEDGALEYTLIPGYYPQRMRGRLVSFEVSNNGQDFTSGGHEFLYMEDIQALNMSRREGPSNGGGTPVILSGENFVNSTQLTCRFGTKPTPAYFLTQDAVLCFSPPVQGTNYMNSGKVPLAVSNNAADYVFFGGFTYTSRVPTGTYQAGTEGKETLHSCPRGAYCDGILSNNFTLCNPGTYQELTGQSRCHACPIGYMCSEFGMTVPRICPAHYLCDERGLSNPKPCPTNFICDKGTATLAAAFNFGAETCFDNSTGDFGLQASEYPSRIWAERHLMPLDAFDSFSSSSPVRGRFCHDDSHLIYRDTNNFQVLDRSFDYSSTGFVLRRPKCIEGTDCKPGISPTSHICSKGHYCRHGKKRPCKVGTYCPHGKVFDPLPCEPGTFNFMIGQVKCSECLIGYYCPIYGLSDPIICPPGHVCSKKGLANPNIRCPAGFYCLNGTKTSDPFRNDTTLRPYACSPGTFCVAGTGSNENKEGAVGFAQPCPAGFFCEAASPSAKGSGACPPSFQCPKGTANPRPTPKGFHAEHPGTIKSTACLPGFYAPTIQTDKCYECPPGTSCTFEGLFEAEECGPGTYRSTDDDGGNSVSGYSCCCYFVASFSYEDNFYPNILCVQCLPCPQGTWSKNWGLREKGECTRCPTGVICPVDGMTKPCSYADLPTPYEPVVNYRDMPAFEYAFPTNLRPPPFSIDECMALNNQNSIRREYFFGELVPPYIDILGRGPHFRASDQSSLKYQSVAKCYKNSQPHGSTIYMRMADYYGPQYDIQTGHPHQGYGIALLNSQIYAVAPPRGVNFSFSYFRGEGNGYIDLPKARVYDPAFNCTNRLQLMNSPLVKNSKQVVYTDPVHDFEGREDLGCYIDQAYALHAKGECCVIGKFKQRAVCLAHDRFYTGTCEADSICSEGGFAAPTQAKPCDSGFVCDEKTSFERKNLCNEGHYCGMEDISRPRNGICPENHWCPTGTSDPFIGSLANDGLLRLLHNTRTTPATSLQYQGGDTFVLLSDHDDGCNAATRPSLETRFVLEVHNQTNVNYVKYLSDHRKAQIAVNEATTLKEQCARDHKTTLIRDAMRRKECNCHAHFFTLASVYRFWKCTSTSLPEDLGLGDATMSPSDRGMRDLWHPHSRIHKLGVLNDPAMEVFGLQYGEGSVCKFNDSDDALSLIEGRLPDEDELPNVSALQKHSSGYLEISTYDGFAVRFTSAKIRTFGSYTKLKDDVRSEYNFEREQIAIGSRSNIDPHIFNLYNSLKIIEQFGQKLEQFVYMNATNETSTSSIDLVFGQENDTYSRRFDFTGPLDWCECQNLLRCPNATISDQGSSNVADCVSTKDEVLHRISLLPPAYNSNTQISSTEEGTVDELNTLNLKPSDVAILTIDQSHLPNNITYGDHYRIAIYDGCKPCPIRYRCKKTDLGGGAQPSSCLYPAMTKQADNLNECLKRHWKKVCIRADGSHEDVAKCQKLSEEGALNINNTSTKTTFLFFTEPDLDKCLSRPYFCADSSWNFLSYRRLCQDKQEAGNMSPIYDCSDVHRWQTYINWRDNICCSQVPELRGINSCQPDSVCVDNPLIEKIIREKLIGVFESEFGYNPPTKPPKGQLLMNASLQEDIDHAHPFDLFNEYQKPFEEERIDTIVPPHNKYNSESSQTWRKTYGCCECRRHSMPAFFLTNSHVSGFPDDKHQPIQLAISALAKVELTVVVELLHGAFYSDFSDYFGPSDKTMLRVHSPVRFGEVSDDSATWLAVMEQNNFDKLKLDLPLNLPIDVEEDGSTTKMENRFLVDRPSNVSIGDDRLVGTFVSNTNLNGAHPPSEPFQAALPNGIWRSHTFLALPYLPFFSNCDGYDSHISLSRLLEEHPDCQQVSYEEAMPTKEFSGASPVGDRCLGVVLNCTYEEGLREARTNLRWFEASPGSTLFHINENLIINALFISLRLQLTGQTRDAIPSNIFVPSSVDEEWGRTGALNKLRDHDLIPVSVSSEKGGHRHAIPRKVKMELNYFQVSRGVKRLVEANLYFDDLCTTQQPEQYGGNAKILDMMKERGIFPCDVDVNGNIKTQGYNLEIQYNPLAWFELVNSFEFGGAVYMVFFTFMGLAIFSMGGFAYVMNRLFTKLRHPPQFMGISFVKLVAWPQIVGVGLAVVPYTVAIMLVHSIFNSSTLNFADMNRNWLTGGEVGDKEQIEKGMGRLGSALIVLGFYSIWRAMQSLIPATQASGVTATYLVAKRAHFIWVGLSIEAILMCLWEFSYSDDFRNNIYRFKVIFQLCQMLLDLVTSHVMGDRLLAAPLLVSIQMAELLVTIGARNFVEFALCFLVEISMLVFQRLFFYPLIRTILTLWPRWRLLAIQAFGSKGLTRQDQQERELRWKQVNEDIELRSEGVEPLLDSLSLYSVEKTGSILFPFMCFLLMLLYTESEMAKTYNINQQELLYYGLFAFFMIPWMALLDSFIFSSQELLYGWRVFDYFSYQRWRFANRESRWNLLAHVDESVKQSLQNVDLLCFSSQYYFILSIIALGFGTNMMGVTICLRRKHNFLGDPVFPLIMAIVVACFELIAQLCVFVSNTSIDAISWGGIWKVATLQGTMDDVIASKLAVGEGRQEDLEQERQELMAMNSESFRHKFIEKNRPWVLSHLVELITPQSLQEPGPDGRPLVDYVRDVYSTLMHVGEGVNKRADDRSDISSDDYSDDEEEKRRQWDRTPLEGNKLLIAQIWIQQARKRRVFALAVAGVIEKRKEDHCTTCSRTLGQCKSLTAGLAWNNRFDQYAIDSLIKLFEDSYSPRESNLDIWKAFFRENARFSTCCNICLDQIEQQKLHKDVRHVGVGAVTRPGDISSDDESDDDKLFDPLIVVRSSEEGRIISKWLHGAREKLGGDFPRTSAVKLTERYLEKLNCKTPTDVKATDRADHTSQIEMHENGLNGWGNIDFDEIGESIIKRWLTDARRGAVTRFEQQSKDVRSQLHDAIGSLDVDDASTRMEGNALKIEGDQIAKLKETTEIKLSKQLESLRFDLESALKDIDERTKENTEESEASLSQFRTLSQRKQESRTLELNRKIDESTSEEETVALHSLLKFEMEDEDRLLQSKISELKSQVSDFLKRLDRERHSILQKYEIDCNVLTGRTRKEYVNRERDWQKRVNTWVGRASRAG</sequence>
<evidence type="ECO:0000256" key="2">
    <source>
        <dbReference type="SAM" id="Phobius"/>
    </source>
</evidence>
<feature type="domain" description="IPT/TIG" evidence="3">
    <location>
        <begin position="30"/>
        <end position="125"/>
    </location>
</feature>
<dbReference type="Proteomes" id="UP001530315">
    <property type="component" value="Unassembled WGS sequence"/>
</dbReference>
<feature type="transmembrane region" description="Helical" evidence="2">
    <location>
        <begin position="3467"/>
        <end position="3489"/>
    </location>
</feature>
<feature type="domain" description="IPT/TIG" evidence="3">
    <location>
        <begin position="722"/>
        <end position="838"/>
    </location>
</feature>
<feature type="compositionally biased region" description="Acidic residues" evidence="1">
    <location>
        <begin position="3642"/>
        <end position="3651"/>
    </location>
</feature>
<feature type="transmembrane region" description="Helical" evidence="2">
    <location>
        <begin position="3247"/>
        <end position="3266"/>
    </location>
</feature>
<feature type="transmembrane region" description="Helical" evidence="2">
    <location>
        <begin position="3273"/>
        <end position="3294"/>
    </location>
</feature>
<name>A0ABD3MGQ1_9STRA</name>
<feature type="transmembrane region" description="Helical" evidence="2">
    <location>
        <begin position="3093"/>
        <end position="3120"/>
    </location>
</feature>
<feature type="domain" description="IPT/TIG" evidence="3">
    <location>
        <begin position="840"/>
        <end position="924"/>
    </location>
</feature>
<evidence type="ECO:0000313" key="5">
    <source>
        <dbReference type="Proteomes" id="UP001530315"/>
    </source>
</evidence>
<dbReference type="Gene3D" id="2.10.50.10">
    <property type="entry name" value="Tumor Necrosis Factor Receptor, subunit A, domain 2"/>
    <property type="match status" value="2"/>
</dbReference>
<dbReference type="SMART" id="SM01411">
    <property type="entry name" value="Ephrin_rec_like"/>
    <property type="match status" value="6"/>
</dbReference>
<keyword evidence="2" id="KW-0812">Transmembrane</keyword>
<protein>
    <recommendedName>
        <fullName evidence="3">IPT/TIG domain-containing protein</fullName>
    </recommendedName>
</protein>
<feature type="transmembrane region" description="Helical" evidence="2">
    <location>
        <begin position="3390"/>
        <end position="3412"/>
    </location>
</feature>
<dbReference type="Gene3D" id="2.60.40.10">
    <property type="entry name" value="Immunoglobulins"/>
    <property type="match status" value="6"/>
</dbReference>
<dbReference type="InterPro" id="IPR002909">
    <property type="entry name" value="IPT_dom"/>
</dbReference>